<keyword evidence="14" id="KW-0539">Nucleus</keyword>
<dbReference type="CTD" id="553700"/>
<keyword evidence="13" id="KW-0325">Glycoprotein</keyword>
<keyword evidence="8" id="KW-0805">Transcription regulation</keyword>
<evidence type="ECO:0000259" key="18">
    <source>
        <dbReference type="PROSITE" id="PS50217"/>
    </source>
</evidence>
<dbReference type="InterPro" id="IPR051381">
    <property type="entry name" value="CREB_ATF_subfamily"/>
</dbReference>
<feature type="compositionally biased region" description="Low complexity" evidence="17">
    <location>
        <begin position="64"/>
        <end position="85"/>
    </location>
</feature>
<evidence type="ECO:0000256" key="14">
    <source>
        <dbReference type="ARBA" id="ARBA00023242"/>
    </source>
</evidence>
<reference evidence="20" key="1">
    <citation type="submission" date="2013-10" db="EMBL/GenBank/DDBJ databases">
        <authorList>
            <person name="Schartl M."/>
            <person name="Warren W."/>
        </authorList>
    </citation>
    <scope>NUCLEOTIDE SEQUENCE [LARGE SCALE GENOMIC DNA]</scope>
    <source>
        <strain evidence="20">female</strain>
    </source>
</reference>
<feature type="coiled-coil region" evidence="16">
    <location>
        <begin position="241"/>
        <end position="282"/>
    </location>
</feature>
<evidence type="ECO:0000256" key="15">
    <source>
        <dbReference type="ARBA" id="ARBA00057520"/>
    </source>
</evidence>
<protein>
    <submittedName>
        <fullName evidence="19">cAMP responsive element binding protein 3-like 3a</fullName>
    </submittedName>
</protein>
<dbReference type="Ensembl" id="ENSPFOT00000003169.2">
    <property type="protein sequence ID" value="ENSPFOP00000003165.2"/>
    <property type="gene ID" value="ENSPFOG00000003238.2"/>
</dbReference>
<keyword evidence="12" id="KW-0804">Transcription</keyword>
<keyword evidence="9" id="KW-0238">DNA-binding</keyword>
<evidence type="ECO:0000256" key="2">
    <source>
        <dbReference type="ARBA" id="ARBA00009050"/>
    </source>
</evidence>
<dbReference type="GO" id="GO:0000981">
    <property type="term" value="F:DNA-binding transcription factor activity, RNA polymerase II-specific"/>
    <property type="evidence" value="ECO:0007669"/>
    <property type="project" value="TreeGrafter"/>
</dbReference>
<name>A0A087XBL2_POEFO</name>
<evidence type="ECO:0000256" key="4">
    <source>
        <dbReference type="ARBA" id="ARBA00022692"/>
    </source>
</evidence>
<evidence type="ECO:0000256" key="16">
    <source>
        <dbReference type="SAM" id="Coils"/>
    </source>
</evidence>
<evidence type="ECO:0000256" key="6">
    <source>
        <dbReference type="ARBA" id="ARBA00022968"/>
    </source>
</evidence>
<dbReference type="PANTHER" id="PTHR45996:SF1">
    <property type="entry name" value="CYCLIC AMP-RESPONSIVE ELEMENT-BINDING PROTEIN 3-LIKE PROTEIN 3"/>
    <property type="match status" value="1"/>
</dbReference>
<evidence type="ECO:0000256" key="11">
    <source>
        <dbReference type="ARBA" id="ARBA00023159"/>
    </source>
</evidence>
<dbReference type="PANTHER" id="PTHR45996">
    <property type="entry name" value="AGAP001464-PB"/>
    <property type="match status" value="1"/>
</dbReference>
<dbReference type="GO" id="GO:0000978">
    <property type="term" value="F:RNA polymerase II cis-regulatory region sequence-specific DNA binding"/>
    <property type="evidence" value="ECO:0007669"/>
    <property type="project" value="TreeGrafter"/>
</dbReference>
<dbReference type="EMBL" id="AYCK01012886">
    <property type="status" value="NOT_ANNOTATED_CDS"/>
    <property type="molecule type" value="Genomic_DNA"/>
</dbReference>
<feature type="region of interest" description="Disordered" evidence="17">
    <location>
        <begin position="32"/>
        <end position="109"/>
    </location>
</feature>
<dbReference type="SMART" id="SM00338">
    <property type="entry name" value="BRLZ"/>
    <property type="match status" value="1"/>
</dbReference>
<dbReference type="PROSITE" id="PS00036">
    <property type="entry name" value="BZIP_BASIC"/>
    <property type="match status" value="1"/>
</dbReference>
<keyword evidence="5" id="KW-0256">Endoplasmic reticulum</keyword>
<organism evidence="19 20">
    <name type="scientific">Poecilia formosa</name>
    <name type="common">Amazon molly</name>
    <name type="synonym">Limia formosa</name>
    <dbReference type="NCBI Taxonomy" id="48698"/>
    <lineage>
        <taxon>Eukaryota</taxon>
        <taxon>Metazoa</taxon>
        <taxon>Chordata</taxon>
        <taxon>Craniata</taxon>
        <taxon>Vertebrata</taxon>
        <taxon>Euteleostomi</taxon>
        <taxon>Actinopterygii</taxon>
        <taxon>Neopterygii</taxon>
        <taxon>Teleostei</taxon>
        <taxon>Neoteleostei</taxon>
        <taxon>Acanthomorphata</taxon>
        <taxon>Ovalentaria</taxon>
        <taxon>Atherinomorphae</taxon>
        <taxon>Cyprinodontiformes</taxon>
        <taxon>Poeciliidae</taxon>
        <taxon>Poeciliinae</taxon>
        <taxon>Poecilia</taxon>
    </lineage>
</organism>
<evidence type="ECO:0000256" key="9">
    <source>
        <dbReference type="ARBA" id="ARBA00023125"/>
    </source>
</evidence>
<keyword evidence="6" id="KW-0735">Signal-anchor</keyword>
<evidence type="ECO:0000256" key="13">
    <source>
        <dbReference type="ARBA" id="ARBA00023180"/>
    </source>
</evidence>
<dbReference type="InterPro" id="IPR004827">
    <property type="entry name" value="bZIP"/>
</dbReference>
<dbReference type="KEGG" id="pfor:103149833"/>
<dbReference type="FunFam" id="1.20.5.170:FF:000042">
    <property type="entry name" value="Cyclic AMP-responsive element-binding protein 3-like protein 3"/>
    <property type="match status" value="1"/>
</dbReference>
<dbReference type="GeneID" id="103149833"/>
<sequence>MESTEYYPEQGSDCSELLDWLFDKNDGILRHEEIGQHGIPPSLPFQEPNMPQPAGQADDDFLNALLSSSDSVSASPLWSPSPSDSGISEDPPSDQMDSPQRPESPPDAHFFGAALRAKAVLEANVSSDPNGWELGFPMGRARISQYLSDAQRPPLSSGFPLTVKDLLLSGTPEPPPQPTPKSIQELILNDDEKKLLAKEGVTLPTQLPLTKYEERILKKIRRKIRNKQSAQESRKKKKEYIDGLESRMATCSAHNQELQRKVSQLEKCNMSLMEQLRRLQALVMNSSNKPVQTGTCVLVLLLSFCLILVPSLKPFSDSKVSQSDFSPVRIQSRSLQNLQASRVMGVIDPSFPAEDESDPLNQRFPQERGLGDITDLTMKKKLPEEQEQPGLDSVSLNSSQEDGSSHFHVDPITGNIATVTLNPHRTTGLQPHADDM</sequence>
<evidence type="ECO:0000256" key="7">
    <source>
        <dbReference type="ARBA" id="ARBA00022989"/>
    </source>
</evidence>
<keyword evidence="16" id="KW-0175">Coiled coil</keyword>
<dbReference type="Pfam" id="PF00170">
    <property type="entry name" value="bZIP_1"/>
    <property type="match status" value="1"/>
</dbReference>
<dbReference type="CDD" id="cd14689">
    <property type="entry name" value="bZIP_CREB3"/>
    <property type="match status" value="1"/>
</dbReference>
<dbReference type="Gene3D" id="1.20.5.170">
    <property type="match status" value="1"/>
</dbReference>
<dbReference type="eggNOG" id="KOG0709">
    <property type="taxonomic scope" value="Eukaryota"/>
</dbReference>
<dbReference type="RefSeq" id="XP_007569241.1">
    <property type="nucleotide sequence ID" value="XM_007569179.2"/>
</dbReference>
<dbReference type="GO" id="GO:0005634">
    <property type="term" value="C:nucleus"/>
    <property type="evidence" value="ECO:0007669"/>
    <property type="project" value="TreeGrafter"/>
</dbReference>
<evidence type="ECO:0000313" key="19">
    <source>
        <dbReference type="Ensembl" id="ENSPFOP00000003165.2"/>
    </source>
</evidence>
<comment type="subunit">
    <text evidence="3">Binds DNA as a dimer.</text>
</comment>
<accession>A0A087XBL2</accession>
<keyword evidence="7" id="KW-1133">Transmembrane helix</keyword>
<evidence type="ECO:0000256" key="8">
    <source>
        <dbReference type="ARBA" id="ARBA00023015"/>
    </source>
</evidence>
<dbReference type="GeneTree" id="ENSGT00940000159261"/>
<feature type="region of interest" description="Disordered" evidence="17">
    <location>
        <begin position="350"/>
        <end position="410"/>
    </location>
</feature>
<dbReference type="PROSITE" id="PS50217">
    <property type="entry name" value="BZIP"/>
    <property type="match status" value="1"/>
</dbReference>
<keyword evidence="10" id="KW-0472">Membrane</keyword>
<dbReference type="AlphaFoldDB" id="A0A087XBL2"/>
<evidence type="ECO:0000256" key="10">
    <source>
        <dbReference type="ARBA" id="ARBA00023136"/>
    </source>
</evidence>
<keyword evidence="20" id="KW-1185">Reference proteome</keyword>
<evidence type="ECO:0000256" key="12">
    <source>
        <dbReference type="ARBA" id="ARBA00023163"/>
    </source>
</evidence>
<evidence type="ECO:0000256" key="5">
    <source>
        <dbReference type="ARBA" id="ARBA00022824"/>
    </source>
</evidence>
<keyword evidence="4" id="KW-0812">Transmembrane</keyword>
<dbReference type="Proteomes" id="UP000028760">
    <property type="component" value="Unassembled WGS sequence"/>
</dbReference>
<evidence type="ECO:0000256" key="1">
    <source>
        <dbReference type="ARBA" id="ARBA00004648"/>
    </source>
</evidence>
<dbReference type="GO" id="GO:0005789">
    <property type="term" value="C:endoplasmic reticulum membrane"/>
    <property type="evidence" value="ECO:0007669"/>
    <property type="project" value="UniProtKB-SubCell"/>
</dbReference>
<reference evidence="19" key="3">
    <citation type="submission" date="2025-09" db="UniProtKB">
        <authorList>
            <consortium name="Ensembl"/>
        </authorList>
    </citation>
    <scope>IDENTIFICATION</scope>
</reference>
<comment type="function">
    <text evidence="15">Transcriptional activator. Binds the cAMP response element (CRE). Activates transcription through box-B element and CRE. Seems to function synergistically with atf6. Regulates FGF21 transcription.</text>
</comment>
<dbReference type="STRING" id="48698.ENSPFOP00000003165"/>
<reference evidence="19" key="2">
    <citation type="submission" date="2025-08" db="UniProtKB">
        <authorList>
            <consortium name="Ensembl"/>
        </authorList>
    </citation>
    <scope>IDENTIFICATION</scope>
</reference>
<dbReference type="SUPFAM" id="SSF57959">
    <property type="entry name" value="Leucine zipper domain"/>
    <property type="match status" value="1"/>
</dbReference>
<feature type="domain" description="BZIP" evidence="18">
    <location>
        <begin position="216"/>
        <end position="279"/>
    </location>
</feature>
<proteinExistence type="inferred from homology"/>
<comment type="subcellular location">
    <subcellularLocation>
        <location evidence="1">Endoplasmic reticulum membrane</location>
        <topology evidence="1">Single-pass type II membrane protein</topology>
    </subcellularLocation>
</comment>
<comment type="similarity">
    <text evidence="2">Belongs to the bZIP family. ATF subfamily.</text>
</comment>
<keyword evidence="11" id="KW-0010">Activator</keyword>
<evidence type="ECO:0000256" key="3">
    <source>
        <dbReference type="ARBA" id="ARBA00011195"/>
    </source>
</evidence>
<dbReference type="OMA" id="DSHFFGT"/>
<evidence type="ECO:0000313" key="20">
    <source>
        <dbReference type="Proteomes" id="UP000028760"/>
    </source>
</evidence>
<dbReference type="OrthoDB" id="674948at2759"/>
<evidence type="ECO:0000256" key="17">
    <source>
        <dbReference type="SAM" id="MobiDB-lite"/>
    </source>
</evidence>
<dbReference type="InterPro" id="IPR046347">
    <property type="entry name" value="bZIP_sf"/>
</dbReference>